<evidence type="ECO:0000313" key="1">
    <source>
        <dbReference type="EMBL" id="MBP2166991.1"/>
    </source>
</evidence>
<sequence length="76" mass="8662">MRNVEVKQMVIGADFNTETLLNAARNDERKNKALAVSIRMEALAIFITRTEMSGADAAELLRQEAQRFEHEALEFH</sequence>
<protein>
    <recommendedName>
        <fullName evidence="3">DUF2732 domain-containing protein</fullName>
    </recommendedName>
</protein>
<dbReference type="Proteomes" id="UP001195624">
    <property type="component" value="Unassembled WGS sequence"/>
</dbReference>
<dbReference type="InterPro" id="IPR020126">
    <property type="entry name" value="DUF2732"/>
</dbReference>
<keyword evidence="2" id="KW-1185">Reference proteome</keyword>
<name>A0ABS4P4H5_9GAMM</name>
<reference evidence="2" key="1">
    <citation type="submission" date="2023-07" db="EMBL/GenBank/DDBJ databases">
        <title>Genome mining of underrepresented organisms for secondary metabolites.</title>
        <authorList>
            <person name="D'Agostino P.M."/>
        </authorList>
    </citation>
    <scope>NUCLEOTIDE SEQUENCE [LARGE SCALE GENOMIC DNA]</scope>
    <source>
        <strain evidence="2">WS4403</strain>
    </source>
</reference>
<dbReference type="RefSeq" id="WP_017802826.1">
    <property type="nucleotide sequence ID" value="NZ_JAGGMQ010000001.1"/>
</dbReference>
<dbReference type="EMBL" id="JAGGMQ010000001">
    <property type="protein sequence ID" value="MBP2166991.1"/>
    <property type="molecule type" value="Genomic_DNA"/>
</dbReference>
<evidence type="ECO:0008006" key="3">
    <source>
        <dbReference type="Google" id="ProtNLM"/>
    </source>
</evidence>
<comment type="caution">
    <text evidence="1">The sequence shown here is derived from an EMBL/GenBank/DDBJ whole genome shotgun (WGS) entry which is preliminary data.</text>
</comment>
<dbReference type="Pfam" id="PF10809">
    <property type="entry name" value="DUF2732"/>
    <property type="match status" value="1"/>
</dbReference>
<organism evidence="1 2">
    <name type="scientific">Winslowiella toletana</name>
    <dbReference type="NCBI Taxonomy" id="92490"/>
    <lineage>
        <taxon>Bacteria</taxon>
        <taxon>Pseudomonadati</taxon>
        <taxon>Pseudomonadota</taxon>
        <taxon>Gammaproteobacteria</taxon>
        <taxon>Enterobacterales</taxon>
        <taxon>Erwiniaceae</taxon>
        <taxon>Winslowiella</taxon>
    </lineage>
</organism>
<gene>
    <name evidence="1" type="ORF">J2125_000183</name>
</gene>
<accession>A0ABS4P4H5</accession>
<evidence type="ECO:0000313" key="2">
    <source>
        <dbReference type="Proteomes" id="UP001195624"/>
    </source>
</evidence>
<proteinExistence type="predicted"/>